<evidence type="ECO:0000313" key="3">
    <source>
        <dbReference type="Proteomes" id="UP000516260"/>
    </source>
</evidence>
<evidence type="ECO:0000256" key="1">
    <source>
        <dbReference type="SAM" id="MobiDB-lite"/>
    </source>
</evidence>
<dbReference type="AlphaFoldDB" id="A0A4Z2BJP7"/>
<dbReference type="PANTHER" id="PTHR31095">
    <property type="entry name" value="RIKEN CDNA 9930021J03 GENE"/>
    <property type="match status" value="1"/>
</dbReference>
<feature type="compositionally biased region" description="Basic residues" evidence="1">
    <location>
        <begin position="87"/>
        <end position="98"/>
    </location>
</feature>
<feature type="region of interest" description="Disordered" evidence="1">
    <location>
        <begin position="1"/>
        <end position="108"/>
    </location>
</feature>
<keyword evidence="3" id="KW-1185">Reference proteome</keyword>
<dbReference type="PANTHER" id="PTHR31095:SF3">
    <property type="entry name" value="RIKEN CDNA 9930021J03 GENE"/>
    <property type="match status" value="1"/>
</dbReference>
<protein>
    <submittedName>
        <fullName evidence="2">Uncharacterized protein</fullName>
    </submittedName>
</protein>
<evidence type="ECO:0000313" key="2">
    <source>
        <dbReference type="EMBL" id="TNM91987.1"/>
    </source>
</evidence>
<feature type="region of interest" description="Disordered" evidence="1">
    <location>
        <begin position="209"/>
        <end position="295"/>
    </location>
</feature>
<dbReference type="Proteomes" id="UP000516260">
    <property type="component" value="Chromosome 21"/>
</dbReference>
<organism evidence="2 3">
    <name type="scientific">Takifugu bimaculatus</name>
    <dbReference type="NCBI Taxonomy" id="433685"/>
    <lineage>
        <taxon>Eukaryota</taxon>
        <taxon>Metazoa</taxon>
        <taxon>Chordata</taxon>
        <taxon>Craniata</taxon>
        <taxon>Vertebrata</taxon>
        <taxon>Euteleostomi</taxon>
        <taxon>Actinopterygii</taxon>
        <taxon>Neopterygii</taxon>
        <taxon>Teleostei</taxon>
        <taxon>Neoteleostei</taxon>
        <taxon>Acanthomorphata</taxon>
        <taxon>Eupercaria</taxon>
        <taxon>Tetraodontiformes</taxon>
        <taxon>Tetradontoidea</taxon>
        <taxon>Tetraodontidae</taxon>
        <taxon>Takifugu</taxon>
    </lineage>
</organism>
<gene>
    <name evidence="2" type="ORF">fugu_018999</name>
</gene>
<dbReference type="InterPro" id="IPR040214">
    <property type="entry name" value="BRD10"/>
</dbReference>
<feature type="compositionally biased region" description="Basic and acidic residues" evidence="1">
    <location>
        <begin position="64"/>
        <end position="76"/>
    </location>
</feature>
<feature type="compositionally biased region" description="Basic residues" evidence="1">
    <location>
        <begin position="47"/>
        <end position="63"/>
    </location>
</feature>
<reference evidence="2 3" key="1">
    <citation type="submission" date="2019-04" db="EMBL/GenBank/DDBJ databases">
        <title>The sequence and de novo assembly of Takifugu bimaculatus genome using PacBio and Hi-C technologies.</title>
        <authorList>
            <person name="Xu P."/>
            <person name="Liu B."/>
            <person name="Zhou Z."/>
        </authorList>
    </citation>
    <scope>NUCLEOTIDE SEQUENCE [LARGE SCALE GENOMIC DNA]</scope>
    <source>
        <strain evidence="2">TB-2018</strain>
        <tissue evidence="2">Muscle</tissue>
    </source>
</reference>
<dbReference type="EMBL" id="SWLE01000014">
    <property type="protein sequence ID" value="TNM91987.1"/>
    <property type="molecule type" value="Genomic_DNA"/>
</dbReference>
<comment type="caution">
    <text evidence="2">The sequence shown here is derived from an EMBL/GenBank/DDBJ whole genome shotgun (WGS) entry which is preliminary data.</text>
</comment>
<accession>A0A4Z2BJP7</accession>
<proteinExistence type="predicted"/>
<sequence length="295" mass="33812">MVGDEQSAPNPPFSECPRSGKSRRILELLAPERVQTPKDERLSNKIWTKRKKRKKRGPTRVKVARGELVGRRDEAAKAAARRVSPAIKRKEKKKKPRTGRNLESRRTIKAAPPAEPSFKLVCTNLEELRGLISQIEDELDDLESTKKRLGRWYYRREAVKELHSTLIRLLNELSPWEPKLLKAFQRNRLRLKKEFDDYKKHPEFNNFVREEGVSSSSSSSEEEQDEERGLGARACSLSDHYRRSEEEDLEVPRGLWKGASTRETLAEAEAPANHLSPPDAKEKGIILLPSSLMTS</sequence>
<name>A0A4Z2BJP7_9TELE</name>